<dbReference type="GO" id="GO:0005802">
    <property type="term" value="C:trans-Golgi network"/>
    <property type="evidence" value="ECO:0007669"/>
    <property type="project" value="TreeGrafter"/>
</dbReference>
<keyword evidence="5" id="KW-0653">Protein transport</keyword>
<dbReference type="GO" id="GO:0034067">
    <property type="term" value="P:protein localization to Golgi apparatus"/>
    <property type="evidence" value="ECO:0007669"/>
    <property type="project" value="TreeGrafter"/>
</dbReference>
<keyword evidence="10" id="KW-1185">Reference proteome</keyword>
<protein>
    <submittedName>
        <fullName evidence="11">Protein SYS1 homolog</fullName>
    </submittedName>
</protein>
<dbReference type="GO" id="GO:0043001">
    <property type="term" value="P:Golgi to plasma membrane protein transport"/>
    <property type="evidence" value="ECO:0007669"/>
    <property type="project" value="TreeGrafter"/>
</dbReference>
<evidence type="ECO:0000256" key="8">
    <source>
        <dbReference type="ARBA" id="ARBA00023136"/>
    </source>
</evidence>
<reference evidence="11" key="1">
    <citation type="submission" date="2017-02" db="UniProtKB">
        <authorList>
            <consortium name="WormBaseParasite"/>
        </authorList>
    </citation>
    <scope>IDENTIFICATION</scope>
</reference>
<dbReference type="STRING" id="451379.A0A0N5ACD3"/>
<comment type="subcellular location">
    <subcellularLocation>
        <location evidence="1">Golgi apparatus membrane</location>
        <topology evidence="1">Multi-pass membrane protein</topology>
    </subcellularLocation>
</comment>
<evidence type="ECO:0000256" key="4">
    <source>
        <dbReference type="ARBA" id="ARBA00022692"/>
    </source>
</evidence>
<dbReference type="InterPro" id="IPR019185">
    <property type="entry name" value="Integral_membrane_SYS1-rel"/>
</dbReference>
<dbReference type="PANTHER" id="PTHR12952:SF0">
    <property type="entry name" value="PROTEIN SYS1 HOMOLOG"/>
    <property type="match status" value="1"/>
</dbReference>
<keyword evidence="4 9" id="KW-0812">Transmembrane</keyword>
<keyword evidence="3" id="KW-0813">Transport</keyword>
<evidence type="ECO:0000313" key="11">
    <source>
        <dbReference type="WBParaSite" id="SMUV_0000180901-mRNA-1"/>
    </source>
</evidence>
<dbReference type="PANTHER" id="PTHR12952">
    <property type="entry name" value="SYS1"/>
    <property type="match status" value="1"/>
</dbReference>
<organism evidence="10 11">
    <name type="scientific">Syphacia muris</name>
    <dbReference type="NCBI Taxonomy" id="451379"/>
    <lineage>
        <taxon>Eukaryota</taxon>
        <taxon>Metazoa</taxon>
        <taxon>Ecdysozoa</taxon>
        <taxon>Nematoda</taxon>
        <taxon>Chromadorea</taxon>
        <taxon>Rhabditida</taxon>
        <taxon>Spirurina</taxon>
        <taxon>Oxyuridomorpha</taxon>
        <taxon>Oxyuroidea</taxon>
        <taxon>Oxyuridae</taxon>
        <taxon>Syphacia</taxon>
    </lineage>
</organism>
<dbReference type="AlphaFoldDB" id="A0A0N5ACD3"/>
<dbReference type="GO" id="GO:0000139">
    <property type="term" value="C:Golgi membrane"/>
    <property type="evidence" value="ECO:0007669"/>
    <property type="project" value="UniProtKB-SubCell"/>
</dbReference>
<comment type="similarity">
    <text evidence="2">Belongs to the SYS1 family.</text>
</comment>
<keyword evidence="6 9" id="KW-1133">Transmembrane helix</keyword>
<sequence>LTTQVLSELVCSVLLVRVIQRSRQCLDFVCTFHLFHLAFVVIYNGAFPLKILWWILQVLGIFICTVTGEHLCKKYESQEIQLSQLPSKYDL</sequence>
<dbReference type="GO" id="GO:0006895">
    <property type="term" value="P:Golgi to endosome transport"/>
    <property type="evidence" value="ECO:0007669"/>
    <property type="project" value="TreeGrafter"/>
</dbReference>
<dbReference type="GO" id="GO:0005829">
    <property type="term" value="C:cytosol"/>
    <property type="evidence" value="ECO:0007669"/>
    <property type="project" value="GOC"/>
</dbReference>
<evidence type="ECO:0000256" key="3">
    <source>
        <dbReference type="ARBA" id="ARBA00022448"/>
    </source>
</evidence>
<feature type="transmembrane region" description="Helical" evidence="9">
    <location>
        <begin position="51"/>
        <end position="72"/>
    </location>
</feature>
<accession>A0A0N5ACD3</accession>
<name>A0A0N5ACD3_9BILA</name>
<dbReference type="WBParaSite" id="SMUV_0000180901-mRNA-1">
    <property type="protein sequence ID" value="SMUV_0000180901-mRNA-1"/>
    <property type="gene ID" value="SMUV_0000180901"/>
</dbReference>
<keyword evidence="7" id="KW-0333">Golgi apparatus</keyword>
<evidence type="ECO:0000313" key="10">
    <source>
        <dbReference type="Proteomes" id="UP000046393"/>
    </source>
</evidence>
<evidence type="ECO:0000256" key="1">
    <source>
        <dbReference type="ARBA" id="ARBA00004653"/>
    </source>
</evidence>
<dbReference type="Proteomes" id="UP000046393">
    <property type="component" value="Unplaced"/>
</dbReference>
<dbReference type="Pfam" id="PF09801">
    <property type="entry name" value="SYS1"/>
    <property type="match status" value="1"/>
</dbReference>
<evidence type="ECO:0000256" key="6">
    <source>
        <dbReference type="ARBA" id="ARBA00022989"/>
    </source>
</evidence>
<feature type="transmembrane region" description="Helical" evidence="9">
    <location>
        <begin position="25"/>
        <end position="45"/>
    </location>
</feature>
<proteinExistence type="inferred from homology"/>
<evidence type="ECO:0000256" key="7">
    <source>
        <dbReference type="ARBA" id="ARBA00023034"/>
    </source>
</evidence>
<evidence type="ECO:0000256" key="5">
    <source>
        <dbReference type="ARBA" id="ARBA00022927"/>
    </source>
</evidence>
<keyword evidence="8 9" id="KW-0472">Membrane</keyword>
<evidence type="ECO:0000256" key="2">
    <source>
        <dbReference type="ARBA" id="ARBA00008160"/>
    </source>
</evidence>
<evidence type="ECO:0000256" key="9">
    <source>
        <dbReference type="SAM" id="Phobius"/>
    </source>
</evidence>